<dbReference type="RefSeq" id="WP_189083702.1">
    <property type="nucleotide sequence ID" value="NZ_BMRJ01000001.1"/>
</dbReference>
<evidence type="ECO:0000313" key="2">
    <source>
        <dbReference type="Proteomes" id="UP000610303"/>
    </source>
</evidence>
<comment type="caution">
    <text evidence="1">The sequence shown here is derived from an EMBL/GenBank/DDBJ whole genome shotgun (WGS) entry which is preliminary data.</text>
</comment>
<evidence type="ECO:0000313" key="1">
    <source>
        <dbReference type="EMBL" id="GGR15094.1"/>
    </source>
</evidence>
<accession>A0A918CBQ6</accession>
<proteinExistence type="predicted"/>
<reference evidence="1" key="1">
    <citation type="journal article" date="2014" name="Int. J. Syst. Evol. Microbiol.">
        <title>Complete genome sequence of Corynebacterium casei LMG S-19264T (=DSM 44701T), isolated from a smear-ripened cheese.</title>
        <authorList>
            <consortium name="US DOE Joint Genome Institute (JGI-PGF)"/>
            <person name="Walter F."/>
            <person name="Albersmeier A."/>
            <person name="Kalinowski J."/>
            <person name="Ruckert C."/>
        </authorList>
    </citation>
    <scope>NUCLEOTIDE SEQUENCE</scope>
    <source>
        <strain evidence="1">JCM 3346</strain>
    </source>
</reference>
<dbReference type="Proteomes" id="UP000610303">
    <property type="component" value="Unassembled WGS sequence"/>
</dbReference>
<organism evidence="1 2">
    <name type="scientific">Agromyces mediolanus</name>
    <name type="common">Corynebacterium mediolanum</name>
    <dbReference type="NCBI Taxonomy" id="41986"/>
    <lineage>
        <taxon>Bacteria</taxon>
        <taxon>Bacillati</taxon>
        <taxon>Actinomycetota</taxon>
        <taxon>Actinomycetes</taxon>
        <taxon>Micrococcales</taxon>
        <taxon>Microbacteriaceae</taxon>
        <taxon>Agromyces</taxon>
    </lineage>
</organism>
<dbReference type="EMBL" id="BMRJ01000001">
    <property type="protein sequence ID" value="GGR15094.1"/>
    <property type="molecule type" value="Genomic_DNA"/>
</dbReference>
<name>A0A918CBQ6_AGRME</name>
<keyword evidence="2" id="KW-1185">Reference proteome</keyword>
<sequence>MLNTSTERFLAQAAALPAEQLASAFDRAVRLRRAGGKEASRAAKPSAAVNSELEHTVRELLLPRSEELNAARAGLHADAKSAIVIAGRAVQQAAQLTPEQYEILLTPFTELGVEVPAHPDAAR</sequence>
<reference evidence="1" key="2">
    <citation type="submission" date="2020-09" db="EMBL/GenBank/DDBJ databases">
        <authorList>
            <person name="Sun Q."/>
            <person name="Ohkuma M."/>
        </authorList>
    </citation>
    <scope>NUCLEOTIDE SEQUENCE</scope>
    <source>
        <strain evidence="1">JCM 3346</strain>
    </source>
</reference>
<protein>
    <submittedName>
        <fullName evidence="1">Uncharacterized protein</fullName>
    </submittedName>
</protein>
<gene>
    <name evidence="1" type="ORF">GCM10010196_04750</name>
</gene>
<dbReference type="AlphaFoldDB" id="A0A918CBQ6"/>